<comment type="catalytic activity">
    <reaction evidence="1">
        <text>2-phosphoglycolate + H2O = glycolate + phosphate</text>
        <dbReference type="Rhea" id="RHEA:14369"/>
        <dbReference type="ChEBI" id="CHEBI:15377"/>
        <dbReference type="ChEBI" id="CHEBI:29805"/>
        <dbReference type="ChEBI" id="CHEBI:43474"/>
        <dbReference type="ChEBI" id="CHEBI:58033"/>
        <dbReference type="EC" id="3.1.3.18"/>
    </reaction>
</comment>
<accession>A0ABT1L484</accession>
<dbReference type="Gene3D" id="1.10.150.240">
    <property type="entry name" value="Putative phosphatase, domain 2"/>
    <property type="match status" value="1"/>
</dbReference>
<dbReference type="InterPro" id="IPR006549">
    <property type="entry name" value="HAD-SF_hydro_IIIA"/>
</dbReference>
<comment type="pathway">
    <text evidence="2">Organic acid metabolism; glycolate biosynthesis; glycolate from 2-phosphoglycolate: step 1/1.</text>
</comment>
<dbReference type="InterPro" id="IPR006439">
    <property type="entry name" value="HAD-SF_hydro_IA"/>
</dbReference>
<dbReference type="NCBIfam" id="TIGR01662">
    <property type="entry name" value="HAD-SF-IIIA"/>
    <property type="match status" value="1"/>
</dbReference>
<dbReference type="InterPro" id="IPR023198">
    <property type="entry name" value="PGP-like_dom2"/>
</dbReference>
<dbReference type="Pfam" id="PF13419">
    <property type="entry name" value="HAD_2"/>
    <property type="match status" value="1"/>
</dbReference>
<comment type="similarity">
    <text evidence="3">Belongs to the HAD-like hydrolase superfamily. CbbY/CbbZ/Gph/YieH family.</text>
</comment>
<dbReference type="EMBL" id="JAKUDN010000001">
    <property type="protein sequence ID" value="MCP8351771.1"/>
    <property type="molecule type" value="Genomic_DNA"/>
</dbReference>
<evidence type="ECO:0000256" key="3">
    <source>
        <dbReference type="ARBA" id="ARBA00006171"/>
    </source>
</evidence>
<dbReference type="InterPro" id="IPR023214">
    <property type="entry name" value="HAD_sf"/>
</dbReference>
<dbReference type="GO" id="GO:0016787">
    <property type="term" value="F:hydrolase activity"/>
    <property type="evidence" value="ECO:0007669"/>
    <property type="project" value="UniProtKB-KW"/>
</dbReference>
<dbReference type="SFLD" id="SFLDS00003">
    <property type="entry name" value="Haloacid_Dehalogenase"/>
    <property type="match status" value="1"/>
</dbReference>
<dbReference type="InterPro" id="IPR036412">
    <property type="entry name" value="HAD-like_sf"/>
</dbReference>
<evidence type="ECO:0000313" key="5">
    <source>
        <dbReference type="EMBL" id="MCP8351771.1"/>
    </source>
</evidence>
<evidence type="ECO:0000313" key="6">
    <source>
        <dbReference type="Proteomes" id="UP001320768"/>
    </source>
</evidence>
<dbReference type="NCBIfam" id="TIGR01549">
    <property type="entry name" value="HAD-SF-IA-v1"/>
    <property type="match status" value="1"/>
</dbReference>
<reference evidence="5 6" key="1">
    <citation type="journal article" date="2022" name="Nat. Microbiol.">
        <title>The microbiome of a bacterivorous marine choanoflagellate contains a resource-demanding obligate bacterial associate.</title>
        <authorList>
            <person name="Needham D.M."/>
            <person name="Poirier C."/>
            <person name="Bachy C."/>
            <person name="George E.E."/>
            <person name="Wilken S."/>
            <person name="Yung C.C.M."/>
            <person name="Limardo A.J."/>
            <person name="Morando M."/>
            <person name="Sudek L."/>
            <person name="Malmstrom R.R."/>
            <person name="Keeling P.J."/>
            <person name="Santoro A.E."/>
            <person name="Worden A.Z."/>
        </authorList>
    </citation>
    <scope>NUCLEOTIDE SEQUENCE [LARGE SCALE GENOMIC DNA]</scope>
    <source>
        <strain evidence="5 6">Comchoano-2</strain>
    </source>
</reference>
<dbReference type="PANTHER" id="PTHR43434">
    <property type="entry name" value="PHOSPHOGLYCOLATE PHOSPHATASE"/>
    <property type="match status" value="1"/>
</dbReference>
<dbReference type="EC" id="3.1.3.18" evidence="4"/>
<name>A0ABT1L484_9GAMM</name>
<protein>
    <recommendedName>
        <fullName evidence="4">phosphoglycolate phosphatase</fullName>
        <ecNumber evidence="4">3.1.3.18</ecNumber>
    </recommendedName>
</protein>
<dbReference type="InterPro" id="IPR050155">
    <property type="entry name" value="HAD-like_hydrolase_sf"/>
</dbReference>
<keyword evidence="6" id="KW-1185">Reference proteome</keyword>
<dbReference type="Proteomes" id="UP001320768">
    <property type="component" value="Unassembled WGS sequence"/>
</dbReference>
<dbReference type="SUPFAM" id="SSF56784">
    <property type="entry name" value="HAD-like"/>
    <property type="match status" value="1"/>
</dbReference>
<dbReference type="PANTHER" id="PTHR43434:SF1">
    <property type="entry name" value="PHOSPHOGLYCOLATE PHOSPHATASE"/>
    <property type="match status" value="1"/>
</dbReference>
<evidence type="ECO:0000256" key="1">
    <source>
        <dbReference type="ARBA" id="ARBA00000830"/>
    </source>
</evidence>
<gene>
    <name evidence="5" type="ORF">MKS91_00475</name>
</gene>
<proteinExistence type="inferred from homology"/>
<dbReference type="SFLD" id="SFLDG01129">
    <property type="entry name" value="C1.5:_HAD__Beta-PGM__Phosphata"/>
    <property type="match status" value="1"/>
</dbReference>
<evidence type="ECO:0000256" key="4">
    <source>
        <dbReference type="ARBA" id="ARBA00013078"/>
    </source>
</evidence>
<keyword evidence="5" id="KW-0378">Hydrolase</keyword>
<comment type="caution">
    <text evidence="5">The sequence shown here is derived from an EMBL/GenBank/DDBJ whole genome shotgun (WGS) entry which is preliminary data.</text>
</comment>
<dbReference type="RefSeq" id="WP_258568885.1">
    <property type="nucleotide sequence ID" value="NZ_JAKUDN010000001.1"/>
</dbReference>
<sequence length="217" mass="24083">MPNASHNTPKLICFDWDGTLIDSFEKIAVCVFEAAKEKGFIKVSKSRIKSKIGLSFEQLLYELYGEIDCEGFIECYHRIYHQMAPPLLFPRAKDVLKISQESGIQVAIVTNKSRVSVEEELKLTQMSRYIDSIWVAEEYAAKPSPIMLHHAMTSHQLTANDVWMVGDSLPDAYAGCAAGMKVILIGSAIDPSWAGDVETVSSIEDVLTFVAAAAYQE</sequence>
<evidence type="ECO:0000256" key="2">
    <source>
        <dbReference type="ARBA" id="ARBA00004818"/>
    </source>
</evidence>
<dbReference type="Gene3D" id="3.40.50.1000">
    <property type="entry name" value="HAD superfamily/HAD-like"/>
    <property type="match status" value="1"/>
</dbReference>
<dbReference type="InterPro" id="IPR041492">
    <property type="entry name" value="HAD_2"/>
</dbReference>
<organism evidence="5 6">
    <name type="scientific">Candidatus Synchoanobacter obligatus</name>
    <dbReference type="NCBI Taxonomy" id="2919597"/>
    <lineage>
        <taxon>Bacteria</taxon>
        <taxon>Pseudomonadati</taxon>
        <taxon>Pseudomonadota</taxon>
        <taxon>Gammaproteobacteria</taxon>
        <taxon>Candidatus Comchoanobacterales</taxon>
        <taxon>Candidatus Comchoanobacteraceae</taxon>
        <taxon>Candidatus Synchoanobacter</taxon>
    </lineage>
</organism>